<protein>
    <submittedName>
        <fullName evidence="1">Uncharacterized protein</fullName>
    </submittedName>
</protein>
<dbReference type="EMBL" id="AP021874">
    <property type="protein sequence ID" value="BBO69493.1"/>
    <property type="molecule type" value="Genomic_DNA"/>
</dbReference>
<name>A0A5K7YM09_9BACT</name>
<gene>
    <name evidence="1" type="ORF">DSCA_34230</name>
</gene>
<dbReference type="AlphaFoldDB" id="A0A5K7YM09"/>
<accession>A0A5K7YM09</accession>
<proteinExistence type="predicted"/>
<evidence type="ECO:0000313" key="2">
    <source>
        <dbReference type="Proteomes" id="UP000427906"/>
    </source>
</evidence>
<evidence type="ECO:0000313" key="1">
    <source>
        <dbReference type="EMBL" id="BBO69493.1"/>
    </source>
</evidence>
<organism evidence="1 2">
    <name type="scientific">Desulfosarcina alkanivorans</name>
    <dbReference type="NCBI Taxonomy" id="571177"/>
    <lineage>
        <taxon>Bacteria</taxon>
        <taxon>Pseudomonadati</taxon>
        <taxon>Thermodesulfobacteriota</taxon>
        <taxon>Desulfobacteria</taxon>
        <taxon>Desulfobacterales</taxon>
        <taxon>Desulfosarcinaceae</taxon>
        <taxon>Desulfosarcina</taxon>
    </lineage>
</organism>
<reference evidence="1 2" key="1">
    <citation type="submission" date="2019-11" db="EMBL/GenBank/DDBJ databases">
        <title>Comparative genomics of hydrocarbon-degrading Desulfosarcina strains.</title>
        <authorList>
            <person name="Watanabe M."/>
            <person name="Kojima H."/>
            <person name="Fukui M."/>
        </authorList>
    </citation>
    <scope>NUCLEOTIDE SEQUENCE [LARGE SCALE GENOMIC DNA]</scope>
    <source>
        <strain evidence="1 2">PL12</strain>
    </source>
</reference>
<dbReference type="Proteomes" id="UP000427906">
    <property type="component" value="Chromosome"/>
</dbReference>
<sequence length="80" mass="9344">MAVMHMKNRVFNLYLRNFILTFLPLILLFALISAFFWFQEKKSQALLLATAGRQHVETLRRIANDELRTIVKGSNAELFC</sequence>
<dbReference type="KEGG" id="dalk:DSCA_34230"/>
<keyword evidence="2" id="KW-1185">Reference proteome</keyword>